<dbReference type="Proteomes" id="UP000631114">
    <property type="component" value="Unassembled WGS sequence"/>
</dbReference>
<dbReference type="SUPFAM" id="SSF53067">
    <property type="entry name" value="Actin-like ATPase domain"/>
    <property type="match status" value="1"/>
</dbReference>
<dbReference type="Gene3D" id="3.90.230.10">
    <property type="entry name" value="Creatinase/methionine aminopeptidase superfamily"/>
    <property type="match status" value="1"/>
</dbReference>
<dbReference type="EMBL" id="JADFTS010000003">
    <property type="protein sequence ID" value="KAF9614030.1"/>
    <property type="molecule type" value="Genomic_DNA"/>
</dbReference>
<dbReference type="PANTHER" id="PTHR43763">
    <property type="entry name" value="XAA-PRO AMINOPEPTIDASE 1"/>
    <property type="match status" value="1"/>
</dbReference>
<accession>A0A835I7U1</accession>
<dbReference type="InterPro" id="IPR004000">
    <property type="entry name" value="Actin"/>
</dbReference>
<dbReference type="Pfam" id="PF00022">
    <property type="entry name" value="Actin"/>
    <property type="match status" value="1"/>
</dbReference>
<sequence>FLCTLFGRYGSFSSKFTESTSKQVIPFQILGGEAQIVQSHNGVVFLLDYAKAAGEGYCEAWLAAKGVQLCENKSGALEGPNGQIAHPLQVYVISPSSMAKAVKNKAELEGMQSSHLRDAAALSQFWAWLEEEIHENVVLTEVEVADKLPEFRAKQYGFLDTSFNTISAQMEPSYSTNQSQRAVVDDKKLFLLDSGAQYVDGTTDVTRTVHFGEPTSRQKECFTQVFHDRKKLGEIEFQLASFTYPTRPDVQILQDLCFTVEFGKKDAHVGDEAQFKRGVLTLKYPIDYGIVSNWDDMDKIWHHTFYNELRVDTLFFSLKHLSIPKPTGRK</sequence>
<gene>
    <name evidence="2" type="ORF">IFM89_014830</name>
</gene>
<dbReference type="OrthoDB" id="9995434at2759"/>
<dbReference type="SUPFAM" id="SSF55920">
    <property type="entry name" value="Creatinase/aminopeptidase"/>
    <property type="match status" value="1"/>
</dbReference>
<evidence type="ECO:0000259" key="1">
    <source>
        <dbReference type="Pfam" id="PF00557"/>
    </source>
</evidence>
<dbReference type="InterPro" id="IPR043129">
    <property type="entry name" value="ATPase_NBD"/>
</dbReference>
<dbReference type="PANTHER" id="PTHR43763:SF6">
    <property type="entry name" value="XAA-PRO AMINOPEPTIDASE 1"/>
    <property type="match status" value="1"/>
</dbReference>
<protein>
    <recommendedName>
        <fullName evidence="1">Peptidase M24 domain-containing protein</fullName>
    </recommendedName>
</protein>
<evidence type="ECO:0000313" key="2">
    <source>
        <dbReference type="EMBL" id="KAF9614030.1"/>
    </source>
</evidence>
<evidence type="ECO:0000313" key="3">
    <source>
        <dbReference type="Proteomes" id="UP000631114"/>
    </source>
</evidence>
<feature type="domain" description="Peptidase M24" evidence="1">
    <location>
        <begin position="109"/>
        <end position="225"/>
    </location>
</feature>
<dbReference type="InterPro" id="IPR036005">
    <property type="entry name" value="Creatinase/aminopeptidase-like"/>
</dbReference>
<dbReference type="AlphaFoldDB" id="A0A835I7U1"/>
<dbReference type="InterPro" id="IPR050422">
    <property type="entry name" value="X-Pro_aminopeptidase_P"/>
</dbReference>
<name>A0A835I7U1_9MAGN</name>
<keyword evidence="3" id="KW-1185">Reference proteome</keyword>
<comment type="caution">
    <text evidence="2">The sequence shown here is derived from an EMBL/GenBank/DDBJ whole genome shotgun (WGS) entry which is preliminary data.</text>
</comment>
<dbReference type="InterPro" id="IPR000994">
    <property type="entry name" value="Pept_M24"/>
</dbReference>
<dbReference type="Gene3D" id="3.30.420.40">
    <property type="match status" value="1"/>
</dbReference>
<proteinExistence type="predicted"/>
<dbReference type="Pfam" id="PF00557">
    <property type="entry name" value="Peptidase_M24"/>
    <property type="match status" value="1"/>
</dbReference>
<feature type="non-terminal residue" evidence="2">
    <location>
        <position position="330"/>
    </location>
</feature>
<dbReference type="FunFam" id="3.30.420.40:FF:000050">
    <property type="entry name" value="Actin, alpha skeletal muscle"/>
    <property type="match status" value="1"/>
</dbReference>
<reference evidence="2 3" key="1">
    <citation type="submission" date="2020-10" db="EMBL/GenBank/DDBJ databases">
        <title>The Coptis chinensis genome and diversification of protoberbering-type alkaloids.</title>
        <authorList>
            <person name="Wang B."/>
            <person name="Shu S."/>
            <person name="Song C."/>
            <person name="Liu Y."/>
        </authorList>
    </citation>
    <scope>NUCLEOTIDE SEQUENCE [LARGE SCALE GENOMIC DNA]</scope>
    <source>
        <strain evidence="2">HL-2020</strain>
        <tissue evidence="2">Leaf</tissue>
    </source>
</reference>
<organism evidence="2 3">
    <name type="scientific">Coptis chinensis</name>
    <dbReference type="NCBI Taxonomy" id="261450"/>
    <lineage>
        <taxon>Eukaryota</taxon>
        <taxon>Viridiplantae</taxon>
        <taxon>Streptophyta</taxon>
        <taxon>Embryophyta</taxon>
        <taxon>Tracheophyta</taxon>
        <taxon>Spermatophyta</taxon>
        <taxon>Magnoliopsida</taxon>
        <taxon>Ranunculales</taxon>
        <taxon>Ranunculaceae</taxon>
        <taxon>Coptidoideae</taxon>
        <taxon>Coptis</taxon>
    </lineage>
</organism>
<dbReference type="PRINTS" id="PR00190">
    <property type="entry name" value="ACTIN"/>
</dbReference>